<dbReference type="GeneID" id="106458055"/>
<dbReference type="PANTHER" id="PTHR10174">
    <property type="entry name" value="ALPHA-TOCOPHEROL TRANSFER PROTEIN-RELATED"/>
    <property type="match status" value="1"/>
</dbReference>
<evidence type="ECO:0000256" key="1">
    <source>
        <dbReference type="SAM" id="MobiDB-lite"/>
    </source>
</evidence>
<sequence>MSSSSPNKLAKQLSKKSRKKEKLSKNKQIVDDSDLTTDTEYDHMEKHDEELLESLQVELREWTLSQPHFVNPRIDQPFLRRFLHHRNNSLQQAKEVLEKYFKVRTNFPHCYQRLDITDPTLYDLMSNGYVFPLPEKDKDGRTVVFGIAGKLDPKRHSPSDLFRAFVITFETLLEDEDNQRKGFTYVFDQSDFSLAHFTFVGLRETQRLLSTGEKAMPMRHRKIHWFNMPTCLLFIYDLFKGLIKDKFQKRMVVHWTLDSLQQHIPVKILPKEYGGQFTVRELAARWVEKLQERREHLLSLDHMLYDETKKPKEKKESSESIFSFIGRLAWMDAY</sequence>
<dbReference type="SUPFAM" id="SSF52087">
    <property type="entry name" value="CRAL/TRIO domain"/>
    <property type="match status" value="1"/>
</dbReference>
<feature type="region of interest" description="Disordered" evidence="1">
    <location>
        <begin position="1"/>
        <end position="36"/>
    </location>
</feature>
<proteinExistence type="predicted"/>
<dbReference type="Gene3D" id="1.10.8.20">
    <property type="entry name" value="N-terminal domain of phosphatidylinositol transfer protein sec14p"/>
    <property type="match status" value="1"/>
</dbReference>
<dbReference type="InterPro" id="IPR036865">
    <property type="entry name" value="CRAL-TRIO_dom_sf"/>
</dbReference>
<dbReference type="CDD" id="cd00170">
    <property type="entry name" value="SEC14"/>
    <property type="match status" value="1"/>
</dbReference>
<feature type="domain" description="CRAL-TRIO" evidence="2">
    <location>
        <begin position="118"/>
        <end position="281"/>
    </location>
</feature>
<dbReference type="PRINTS" id="PR00180">
    <property type="entry name" value="CRETINALDHBP"/>
</dbReference>
<evidence type="ECO:0000313" key="4">
    <source>
        <dbReference type="RefSeq" id="XP_013772963.2"/>
    </source>
</evidence>
<name>A0ABM1B1M2_LIMPO</name>
<protein>
    <submittedName>
        <fullName evidence="4">Uncharacterized protein LOC106458055</fullName>
    </submittedName>
</protein>
<organism evidence="3 4">
    <name type="scientific">Limulus polyphemus</name>
    <name type="common">Atlantic horseshoe crab</name>
    <dbReference type="NCBI Taxonomy" id="6850"/>
    <lineage>
        <taxon>Eukaryota</taxon>
        <taxon>Metazoa</taxon>
        <taxon>Ecdysozoa</taxon>
        <taxon>Arthropoda</taxon>
        <taxon>Chelicerata</taxon>
        <taxon>Merostomata</taxon>
        <taxon>Xiphosura</taxon>
        <taxon>Limulidae</taxon>
        <taxon>Limulus</taxon>
    </lineage>
</organism>
<dbReference type="SUPFAM" id="SSF46938">
    <property type="entry name" value="CRAL/TRIO N-terminal domain"/>
    <property type="match status" value="1"/>
</dbReference>
<dbReference type="InterPro" id="IPR001251">
    <property type="entry name" value="CRAL-TRIO_dom"/>
</dbReference>
<dbReference type="SMART" id="SM00516">
    <property type="entry name" value="SEC14"/>
    <property type="match status" value="1"/>
</dbReference>
<dbReference type="PANTHER" id="PTHR10174:SF208">
    <property type="entry name" value="CRAL-TRIO DOMAIN-CONTAINING PROTEIN DDB_G0278031"/>
    <property type="match status" value="1"/>
</dbReference>
<dbReference type="RefSeq" id="XP_013772963.2">
    <property type="nucleotide sequence ID" value="XM_013917509.2"/>
</dbReference>
<dbReference type="Gene3D" id="1.20.5.1200">
    <property type="entry name" value="Alpha-tocopherol transfer"/>
    <property type="match status" value="1"/>
</dbReference>
<dbReference type="Proteomes" id="UP000694941">
    <property type="component" value="Unplaced"/>
</dbReference>
<evidence type="ECO:0000313" key="3">
    <source>
        <dbReference type="Proteomes" id="UP000694941"/>
    </source>
</evidence>
<evidence type="ECO:0000259" key="2">
    <source>
        <dbReference type="PROSITE" id="PS50191"/>
    </source>
</evidence>
<keyword evidence="3" id="KW-1185">Reference proteome</keyword>
<dbReference type="Gene3D" id="3.40.525.10">
    <property type="entry name" value="CRAL-TRIO lipid binding domain"/>
    <property type="match status" value="1"/>
</dbReference>
<accession>A0ABM1B1M2</accession>
<dbReference type="InterPro" id="IPR036273">
    <property type="entry name" value="CRAL/TRIO_N_dom_sf"/>
</dbReference>
<gene>
    <name evidence="4" type="primary">LOC106458055</name>
</gene>
<reference evidence="4" key="1">
    <citation type="submission" date="2025-08" db="UniProtKB">
        <authorList>
            <consortium name="RefSeq"/>
        </authorList>
    </citation>
    <scope>IDENTIFICATION</scope>
    <source>
        <tissue evidence="4">Muscle</tissue>
    </source>
</reference>
<feature type="compositionally biased region" description="Basic residues" evidence="1">
    <location>
        <begin position="13"/>
        <end position="22"/>
    </location>
</feature>
<dbReference type="Pfam" id="PF00650">
    <property type="entry name" value="CRAL_TRIO"/>
    <property type="match status" value="1"/>
</dbReference>
<dbReference type="PROSITE" id="PS50191">
    <property type="entry name" value="CRAL_TRIO"/>
    <property type="match status" value="1"/>
</dbReference>